<evidence type="ECO:0000313" key="8">
    <source>
        <dbReference type="EMBL" id="GGG36110.1"/>
    </source>
</evidence>
<dbReference type="Gene3D" id="3.40.109.10">
    <property type="entry name" value="NADH Oxidase"/>
    <property type="match status" value="1"/>
</dbReference>
<name>A0A8J2ZCB7_9PROT</name>
<evidence type="ECO:0000256" key="2">
    <source>
        <dbReference type="ARBA" id="ARBA00007118"/>
    </source>
</evidence>
<accession>A0A8J2ZCB7</accession>
<sequence length="174" mass="18433">MPSFFEVVAARRSARAFLARPIEPAALRSVLEAMVEAPSAGNLQAYRVILVETRETRNALAEAAHGQDFVAAAPTVLVFCADAPRSRARYGERGAALFALQDATIAASYAQLAATALGLGSCWVGAFDEARVARLLRLAAGVRPVAILALGHAAERPPRPPRRPVEALVQAEAH</sequence>
<evidence type="ECO:0000256" key="3">
    <source>
        <dbReference type="ARBA" id="ARBA00022630"/>
    </source>
</evidence>
<dbReference type="Proteomes" id="UP000597507">
    <property type="component" value="Unassembled WGS sequence"/>
</dbReference>
<comment type="similarity">
    <text evidence="2">Belongs to the nitroreductase family.</text>
</comment>
<organism evidence="8 9">
    <name type="scientific">Caldovatus sediminis</name>
    <dbReference type="NCBI Taxonomy" id="2041189"/>
    <lineage>
        <taxon>Bacteria</taxon>
        <taxon>Pseudomonadati</taxon>
        <taxon>Pseudomonadota</taxon>
        <taxon>Alphaproteobacteria</taxon>
        <taxon>Acetobacterales</taxon>
        <taxon>Roseomonadaceae</taxon>
        <taxon>Caldovatus</taxon>
    </lineage>
</organism>
<feature type="region of interest" description="Disordered" evidence="6">
    <location>
        <begin position="154"/>
        <end position="174"/>
    </location>
</feature>
<keyword evidence="5" id="KW-0560">Oxidoreductase</keyword>
<evidence type="ECO:0000256" key="1">
    <source>
        <dbReference type="ARBA" id="ARBA00001917"/>
    </source>
</evidence>
<comment type="cofactor">
    <cofactor evidence="1">
        <name>FMN</name>
        <dbReference type="ChEBI" id="CHEBI:58210"/>
    </cofactor>
</comment>
<proteinExistence type="inferred from homology"/>
<dbReference type="SUPFAM" id="SSF55469">
    <property type="entry name" value="FMN-dependent nitroreductase-like"/>
    <property type="match status" value="1"/>
</dbReference>
<evidence type="ECO:0000256" key="5">
    <source>
        <dbReference type="ARBA" id="ARBA00023002"/>
    </source>
</evidence>
<evidence type="ECO:0000313" key="9">
    <source>
        <dbReference type="Proteomes" id="UP000597507"/>
    </source>
</evidence>
<comment type="caution">
    <text evidence="8">The sequence shown here is derived from an EMBL/GenBank/DDBJ whole genome shotgun (WGS) entry which is preliminary data.</text>
</comment>
<gene>
    <name evidence="8" type="ORF">GCM10010964_25020</name>
</gene>
<reference evidence="8 9" key="1">
    <citation type="journal article" date="2014" name="Int. J. Syst. Evol. Microbiol.">
        <title>Complete genome sequence of Corynebacterium casei LMG S-19264T (=DSM 44701T), isolated from a smear-ripened cheese.</title>
        <authorList>
            <consortium name="US DOE Joint Genome Institute (JGI-PGF)"/>
            <person name="Walter F."/>
            <person name="Albersmeier A."/>
            <person name="Kalinowski J."/>
            <person name="Ruckert C."/>
        </authorList>
    </citation>
    <scope>NUCLEOTIDE SEQUENCE [LARGE SCALE GENOMIC DNA]</scope>
    <source>
        <strain evidence="8 9">CGMCC 1.16330</strain>
    </source>
</reference>
<dbReference type="GO" id="GO:0016491">
    <property type="term" value="F:oxidoreductase activity"/>
    <property type="evidence" value="ECO:0007669"/>
    <property type="project" value="UniProtKB-KW"/>
</dbReference>
<keyword evidence="3" id="KW-0285">Flavoprotein</keyword>
<dbReference type="PANTHER" id="PTHR43673:SF2">
    <property type="entry name" value="NITROREDUCTASE"/>
    <property type="match status" value="1"/>
</dbReference>
<evidence type="ECO:0000256" key="4">
    <source>
        <dbReference type="ARBA" id="ARBA00022643"/>
    </source>
</evidence>
<keyword evidence="9" id="KW-1185">Reference proteome</keyword>
<dbReference type="RefSeq" id="WP_188900657.1">
    <property type="nucleotide sequence ID" value="NZ_BMKS01000006.1"/>
</dbReference>
<dbReference type="InterPro" id="IPR029479">
    <property type="entry name" value="Nitroreductase"/>
</dbReference>
<evidence type="ECO:0000256" key="6">
    <source>
        <dbReference type="SAM" id="MobiDB-lite"/>
    </source>
</evidence>
<evidence type="ECO:0000259" key="7">
    <source>
        <dbReference type="Pfam" id="PF00881"/>
    </source>
</evidence>
<protein>
    <submittedName>
        <fullName evidence="8">NADH dehydrogenase</fullName>
    </submittedName>
</protein>
<dbReference type="AlphaFoldDB" id="A0A8J2ZCB7"/>
<feature type="domain" description="Nitroreductase" evidence="7">
    <location>
        <begin position="66"/>
        <end position="152"/>
    </location>
</feature>
<dbReference type="EMBL" id="BMKS01000006">
    <property type="protein sequence ID" value="GGG36110.1"/>
    <property type="molecule type" value="Genomic_DNA"/>
</dbReference>
<dbReference type="Pfam" id="PF00881">
    <property type="entry name" value="Nitroreductase"/>
    <property type="match status" value="1"/>
</dbReference>
<keyword evidence="4" id="KW-0288">FMN</keyword>
<dbReference type="PANTHER" id="PTHR43673">
    <property type="entry name" value="NAD(P)H NITROREDUCTASE YDGI-RELATED"/>
    <property type="match status" value="1"/>
</dbReference>
<dbReference type="InterPro" id="IPR000415">
    <property type="entry name" value="Nitroreductase-like"/>
</dbReference>